<keyword evidence="2" id="KW-1185">Reference proteome</keyword>
<dbReference type="Bgee" id="FBgn0243711">
    <property type="expression patterns" value="Expressed in insect adult head and 1 other cell type or tissue"/>
</dbReference>
<protein>
    <submittedName>
        <fullName evidence="3">Uncharacterized protein isoform X1</fullName>
    </submittedName>
</protein>
<evidence type="ECO:0000313" key="3">
    <source>
        <dbReference type="RefSeq" id="XP_002134545.3"/>
    </source>
</evidence>
<reference evidence="3" key="1">
    <citation type="submission" date="2025-08" db="UniProtKB">
        <authorList>
            <consortium name="RefSeq"/>
        </authorList>
    </citation>
    <scope>IDENTIFICATION</scope>
    <source>
        <strain evidence="3">MV-25-SWS-2005</strain>
        <tissue evidence="3">Whole body</tissue>
    </source>
</reference>
<dbReference type="Proteomes" id="UP000001819">
    <property type="component" value="Chromosome X"/>
</dbReference>
<keyword evidence="1" id="KW-0472">Membrane</keyword>
<organism evidence="2 3">
    <name type="scientific">Drosophila pseudoobscura pseudoobscura</name>
    <name type="common">Fruit fly</name>
    <dbReference type="NCBI Taxonomy" id="46245"/>
    <lineage>
        <taxon>Eukaryota</taxon>
        <taxon>Metazoa</taxon>
        <taxon>Ecdysozoa</taxon>
        <taxon>Arthropoda</taxon>
        <taxon>Hexapoda</taxon>
        <taxon>Insecta</taxon>
        <taxon>Pterygota</taxon>
        <taxon>Neoptera</taxon>
        <taxon>Endopterygota</taxon>
        <taxon>Diptera</taxon>
        <taxon>Brachycera</taxon>
        <taxon>Muscomorpha</taxon>
        <taxon>Ephydroidea</taxon>
        <taxon>Drosophilidae</taxon>
        <taxon>Drosophila</taxon>
        <taxon>Sophophora</taxon>
    </lineage>
</organism>
<evidence type="ECO:0000256" key="1">
    <source>
        <dbReference type="SAM" id="Phobius"/>
    </source>
</evidence>
<dbReference type="InParanoid" id="A0A6I8V0Z8"/>
<dbReference type="AlphaFoldDB" id="A0A6I8V0Z8"/>
<dbReference type="RefSeq" id="XP_002134545.3">
    <property type="nucleotide sequence ID" value="XM_002134509.3"/>
</dbReference>
<name>A0A6I8V0Z8_DROPS</name>
<dbReference type="KEGG" id="dpo:6901066"/>
<gene>
    <name evidence="3" type="primary">LOC6901066</name>
</gene>
<feature type="transmembrane region" description="Helical" evidence="1">
    <location>
        <begin position="21"/>
        <end position="40"/>
    </location>
</feature>
<accession>A0A6I8V0Z8</accession>
<evidence type="ECO:0000313" key="2">
    <source>
        <dbReference type="Proteomes" id="UP000001819"/>
    </source>
</evidence>
<proteinExistence type="predicted"/>
<feature type="transmembrane region" description="Helical" evidence="1">
    <location>
        <begin position="112"/>
        <end position="130"/>
    </location>
</feature>
<keyword evidence="1" id="KW-0812">Transmembrane</keyword>
<keyword evidence="1" id="KW-1133">Transmembrane helix</keyword>
<sequence>MALGRELGAQSNRGIWNEMRLLLLPAGVLVLLLFLLRLPLPGDGAGRVIYFNQLKENQTLQAGKNATDRLGKGMLFDVGRGNCHRGYMHDHHGRCRRNEVDMSLQRCNVHQLLLYSVCLLAVIVFCAPAGSESRRVIFLAPNGIHRGQILATHGMEKPCPQCHMHDHRGNCRRIISYNADGVRC</sequence>